<keyword evidence="2" id="KW-1185">Reference proteome</keyword>
<dbReference type="Proteomes" id="UP000314294">
    <property type="component" value="Unassembled WGS sequence"/>
</dbReference>
<gene>
    <name evidence="1" type="ORF">EYF80_040321</name>
</gene>
<evidence type="ECO:0000313" key="2">
    <source>
        <dbReference type="Proteomes" id="UP000314294"/>
    </source>
</evidence>
<name>A0A4Z2G8M6_9TELE</name>
<evidence type="ECO:0000313" key="1">
    <source>
        <dbReference type="EMBL" id="TNN49480.1"/>
    </source>
</evidence>
<accession>A0A4Z2G8M6</accession>
<organism evidence="1 2">
    <name type="scientific">Liparis tanakae</name>
    <name type="common">Tanaka's snailfish</name>
    <dbReference type="NCBI Taxonomy" id="230148"/>
    <lineage>
        <taxon>Eukaryota</taxon>
        <taxon>Metazoa</taxon>
        <taxon>Chordata</taxon>
        <taxon>Craniata</taxon>
        <taxon>Vertebrata</taxon>
        <taxon>Euteleostomi</taxon>
        <taxon>Actinopterygii</taxon>
        <taxon>Neopterygii</taxon>
        <taxon>Teleostei</taxon>
        <taxon>Neoteleostei</taxon>
        <taxon>Acanthomorphata</taxon>
        <taxon>Eupercaria</taxon>
        <taxon>Perciformes</taxon>
        <taxon>Cottioidei</taxon>
        <taxon>Cottales</taxon>
        <taxon>Liparidae</taxon>
        <taxon>Liparis</taxon>
    </lineage>
</organism>
<proteinExistence type="predicted"/>
<sequence>MVSMSTPRVAGHKVTDFRKMLDASLNVPQQCRILTESLLDPFLDGPGAKSSRAVPSRCCWSREC</sequence>
<reference evidence="1 2" key="1">
    <citation type="submission" date="2019-03" db="EMBL/GenBank/DDBJ databases">
        <title>First draft genome of Liparis tanakae, snailfish: a comprehensive survey of snailfish specific genes.</title>
        <authorList>
            <person name="Kim W."/>
            <person name="Song I."/>
            <person name="Jeong J.-H."/>
            <person name="Kim D."/>
            <person name="Kim S."/>
            <person name="Ryu S."/>
            <person name="Song J.Y."/>
            <person name="Lee S.K."/>
        </authorList>
    </citation>
    <scope>NUCLEOTIDE SEQUENCE [LARGE SCALE GENOMIC DNA]</scope>
    <source>
        <tissue evidence="1">Muscle</tissue>
    </source>
</reference>
<comment type="caution">
    <text evidence="1">The sequence shown here is derived from an EMBL/GenBank/DDBJ whole genome shotgun (WGS) entry which is preliminary data.</text>
</comment>
<dbReference type="AlphaFoldDB" id="A0A4Z2G8M6"/>
<dbReference type="EMBL" id="SRLO01000655">
    <property type="protein sequence ID" value="TNN49480.1"/>
    <property type="molecule type" value="Genomic_DNA"/>
</dbReference>
<protein>
    <submittedName>
        <fullName evidence="1">Uncharacterized protein</fullName>
    </submittedName>
</protein>